<evidence type="ECO:0000313" key="4">
    <source>
        <dbReference type="EMBL" id="PHH97410.1"/>
    </source>
</evidence>
<evidence type="ECO:0000313" key="5">
    <source>
        <dbReference type="Proteomes" id="UP000225199"/>
    </source>
</evidence>
<dbReference type="InterPro" id="IPR003723">
    <property type="entry name" value="Precorrin-6x_reduct"/>
</dbReference>
<protein>
    <submittedName>
        <fullName evidence="4">Precorrin-6A reductase</fullName>
    </submittedName>
</protein>
<comment type="pathway">
    <text evidence="1">Cofactor biosynthesis; adenosylcobalamin biosynthesis.</text>
</comment>
<dbReference type="GO" id="GO:0009236">
    <property type="term" value="P:cobalamin biosynthetic process"/>
    <property type="evidence" value="ECO:0007669"/>
    <property type="project" value="UniProtKB-UniPathway"/>
</dbReference>
<dbReference type="UniPathway" id="UPA00148"/>
<dbReference type="Proteomes" id="UP000225199">
    <property type="component" value="Unassembled WGS sequence"/>
</dbReference>
<gene>
    <name evidence="4" type="primary">cobK</name>
    <name evidence="4" type="ORF">CA840_08985</name>
</gene>
<dbReference type="NCBIfam" id="TIGR00715">
    <property type="entry name" value="precor6x_red"/>
    <property type="match status" value="1"/>
</dbReference>
<dbReference type="PANTHER" id="PTHR36925:SF1">
    <property type="entry name" value="COBALT-PRECORRIN-6A REDUCTASE"/>
    <property type="match status" value="1"/>
</dbReference>
<reference evidence="4 5" key="1">
    <citation type="submission" date="2017-06" db="EMBL/GenBank/DDBJ databases">
        <title>Draft genome sequence of Fusobacterium nucleatum subsp. polymorphum KCOM 1002 (=ChDC F175).</title>
        <authorList>
            <person name="Kook J.-K."/>
            <person name="Park S.-N."/>
            <person name="Lim Y.K."/>
            <person name="Roh H."/>
        </authorList>
    </citation>
    <scope>NUCLEOTIDE SEQUENCE [LARGE SCALE GENOMIC DNA]</scope>
    <source>
        <strain evidence="5">KCOM 1002 (ChDC F175)</strain>
    </source>
</reference>
<dbReference type="GO" id="GO:0016994">
    <property type="term" value="F:precorrin-6A reductase activity"/>
    <property type="evidence" value="ECO:0007669"/>
    <property type="project" value="InterPro"/>
</dbReference>
<dbReference type="EMBL" id="NIRJ01000001">
    <property type="protein sequence ID" value="PHH97410.1"/>
    <property type="molecule type" value="Genomic_DNA"/>
</dbReference>
<comment type="caution">
    <text evidence="4">The sequence shown here is derived from an EMBL/GenBank/DDBJ whole genome shotgun (WGS) entry which is preliminary data.</text>
</comment>
<accession>A0A2C6AZM1</accession>
<sequence length="262" mass="30800">MKRKVTWENRKKDIMIWVIGGTKDSRDFLEKFVKYNDDIIVSTATEYGAKLIENLPVKTSSEKMNKEAMLKFVEDNKITKVIDTSHPYAFEVSKNAMEVAEEKNIEYFRFEREEVDILPKKYKNFEEIKDLIDYVEKLDGNILVTLGSNNVPLFKDLKNLDNIYFRILSRWDMVKRCEDNNILPKNIIAMQGPFTENMNVAMMEQFNIKYLITKKAGDTGGEREKVNACDKLDVEIIYLEKKEIIYKNCYKDIDILIKNLVQ</sequence>
<dbReference type="AlphaFoldDB" id="A0A2C6AZM1"/>
<organism evidence="4 5">
    <name type="scientific">Fusobacterium nucleatum subsp. polymorphum</name>
    <name type="common">Fusobacterium polymorphum</name>
    <dbReference type="NCBI Taxonomy" id="76857"/>
    <lineage>
        <taxon>Bacteria</taxon>
        <taxon>Fusobacteriati</taxon>
        <taxon>Fusobacteriota</taxon>
        <taxon>Fusobacteriia</taxon>
        <taxon>Fusobacteriales</taxon>
        <taxon>Fusobacteriaceae</taxon>
        <taxon>Fusobacterium</taxon>
    </lineage>
</organism>
<evidence type="ECO:0000256" key="3">
    <source>
        <dbReference type="ARBA" id="ARBA00023002"/>
    </source>
</evidence>
<proteinExistence type="predicted"/>
<evidence type="ECO:0000256" key="2">
    <source>
        <dbReference type="ARBA" id="ARBA00022573"/>
    </source>
</evidence>
<name>A0A2C6AZM1_FUSNP</name>
<dbReference type="PROSITE" id="PS51014">
    <property type="entry name" value="COBK_CBIJ"/>
    <property type="match status" value="1"/>
</dbReference>
<keyword evidence="2" id="KW-0169">Cobalamin biosynthesis</keyword>
<evidence type="ECO:0000256" key="1">
    <source>
        <dbReference type="ARBA" id="ARBA00004953"/>
    </source>
</evidence>
<keyword evidence="3" id="KW-0560">Oxidoreductase</keyword>
<dbReference type="Pfam" id="PF02571">
    <property type="entry name" value="CbiJ"/>
    <property type="match status" value="1"/>
</dbReference>
<dbReference type="PANTHER" id="PTHR36925">
    <property type="entry name" value="COBALT-PRECORRIN-6A REDUCTASE"/>
    <property type="match status" value="1"/>
</dbReference>